<evidence type="ECO:0000313" key="15">
    <source>
        <dbReference type="EMBL" id="RGB92701.1"/>
    </source>
</evidence>
<dbReference type="InterPro" id="IPR036097">
    <property type="entry name" value="HisK_dim/P_sf"/>
</dbReference>
<dbReference type="PANTHER" id="PTHR45339:SF1">
    <property type="entry name" value="HYBRID SIGNAL TRANSDUCTION HISTIDINE KINASE J"/>
    <property type="match status" value="1"/>
</dbReference>
<keyword evidence="11" id="KW-0175">Coiled coil</keyword>
<dbReference type="SUPFAM" id="SSF55874">
    <property type="entry name" value="ATPase domain of HSP90 chaperone/DNA topoisomerase II/histidine kinase"/>
    <property type="match status" value="1"/>
</dbReference>
<dbReference type="SMART" id="SM00387">
    <property type="entry name" value="HATPase_c"/>
    <property type="match status" value="1"/>
</dbReference>
<dbReference type="SMART" id="SM00448">
    <property type="entry name" value="REC"/>
    <property type="match status" value="2"/>
</dbReference>
<dbReference type="GO" id="GO:0000155">
    <property type="term" value="F:phosphorelay sensor kinase activity"/>
    <property type="evidence" value="ECO:0007669"/>
    <property type="project" value="InterPro"/>
</dbReference>
<dbReference type="EC" id="2.7.13.3" evidence="3"/>
<dbReference type="PROSITE" id="PS50109">
    <property type="entry name" value="HIS_KIN"/>
    <property type="match status" value="1"/>
</dbReference>
<evidence type="ECO:0000256" key="1">
    <source>
        <dbReference type="ARBA" id="ARBA00000085"/>
    </source>
</evidence>
<comment type="similarity">
    <text evidence="2">In the N-terminal section; belongs to the phytochrome family.</text>
</comment>
<keyword evidence="12" id="KW-1133">Transmembrane helix</keyword>
<dbReference type="SMART" id="SM00388">
    <property type="entry name" value="HisKA"/>
    <property type="match status" value="1"/>
</dbReference>
<proteinExistence type="inferred from homology"/>
<comment type="caution">
    <text evidence="15">The sequence shown here is derived from an EMBL/GenBank/DDBJ whole genome shotgun (WGS) entry which is preliminary data.</text>
</comment>
<evidence type="ECO:0000256" key="12">
    <source>
        <dbReference type="SAM" id="Phobius"/>
    </source>
</evidence>
<dbReference type="InterPro" id="IPR011006">
    <property type="entry name" value="CheY-like_superfamily"/>
</dbReference>
<gene>
    <name evidence="15" type="ORF">DWZ46_03235</name>
</gene>
<dbReference type="SUPFAM" id="SSF47384">
    <property type="entry name" value="Homodimeric domain of signal transducing histidine kinase"/>
    <property type="match status" value="1"/>
</dbReference>
<dbReference type="InterPro" id="IPR001789">
    <property type="entry name" value="Sig_transdc_resp-reg_receiver"/>
</dbReference>
<evidence type="ECO:0000256" key="8">
    <source>
        <dbReference type="ARBA" id="ARBA00024867"/>
    </source>
</evidence>
<protein>
    <recommendedName>
        <fullName evidence="9">Circadian input-output histidine kinase CikA</fullName>
        <ecNumber evidence="3">2.7.13.3</ecNumber>
    </recommendedName>
    <alternativeName>
        <fullName evidence="4">Stage 0 sporulation protein A homolog</fullName>
    </alternativeName>
</protein>
<dbReference type="PRINTS" id="PR00344">
    <property type="entry name" value="BCTRLSENSOR"/>
</dbReference>
<evidence type="ECO:0000256" key="11">
    <source>
        <dbReference type="SAM" id="Coils"/>
    </source>
</evidence>
<evidence type="ECO:0000256" key="9">
    <source>
        <dbReference type="ARBA" id="ARBA00074306"/>
    </source>
</evidence>
<comment type="function">
    <text evidence="8">May play the central regulatory role in sporulation. It may be an element of the effector pathway responsible for the activation of sporulation genes in response to nutritional stress. Spo0A may act in concert with spo0H (a sigma factor) to control the expression of some genes that are critical to the sporulation process.</text>
</comment>
<dbReference type="Proteomes" id="UP000260991">
    <property type="component" value="Unassembled WGS sequence"/>
</dbReference>
<evidence type="ECO:0000256" key="5">
    <source>
        <dbReference type="ARBA" id="ARBA00022553"/>
    </source>
</evidence>
<comment type="catalytic activity">
    <reaction evidence="1">
        <text>ATP + protein L-histidine = ADP + protein N-phospho-L-histidine.</text>
        <dbReference type="EC" id="2.7.13.3"/>
    </reaction>
</comment>
<evidence type="ECO:0000313" key="16">
    <source>
        <dbReference type="Proteomes" id="UP000260991"/>
    </source>
</evidence>
<dbReference type="PANTHER" id="PTHR45339">
    <property type="entry name" value="HYBRID SIGNAL TRANSDUCTION HISTIDINE KINASE J"/>
    <property type="match status" value="1"/>
</dbReference>
<dbReference type="InterPro" id="IPR004358">
    <property type="entry name" value="Sig_transdc_His_kin-like_C"/>
</dbReference>
<dbReference type="CDD" id="cd16922">
    <property type="entry name" value="HATPase_EvgS-ArcB-TorS-like"/>
    <property type="match status" value="1"/>
</dbReference>
<dbReference type="PROSITE" id="PS50110">
    <property type="entry name" value="RESPONSE_REGULATORY"/>
    <property type="match status" value="2"/>
</dbReference>
<dbReference type="Pfam" id="PF00072">
    <property type="entry name" value="Response_reg"/>
    <property type="match status" value="2"/>
</dbReference>
<name>A0A3E2UAQ1_9FIRM</name>
<evidence type="ECO:0000256" key="10">
    <source>
        <dbReference type="PROSITE-ProRule" id="PRU00169"/>
    </source>
</evidence>
<evidence type="ECO:0000256" key="4">
    <source>
        <dbReference type="ARBA" id="ARBA00018672"/>
    </source>
</evidence>
<dbReference type="Pfam" id="PF02518">
    <property type="entry name" value="HATPase_c"/>
    <property type="match status" value="1"/>
</dbReference>
<feature type="domain" description="Response regulatory" evidence="14">
    <location>
        <begin position="746"/>
        <end position="867"/>
    </location>
</feature>
<feature type="domain" description="Response regulatory" evidence="14">
    <location>
        <begin position="606"/>
        <end position="726"/>
    </location>
</feature>
<feature type="coiled-coil region" evidence="11">
    <location>
        <begin position="320"/>
        <end position="351"/>
    </location>
</feature>
<keyword evidence="7" id="KW-0902">Two-component regulatory system</keyword>
<evidence type="ECO:0000259" key="13">
    <source>
        <dbReference type="PROSITE" id="PS50109"/>
    </source>
</evidence>
<keyword evidence="12" id="KW-0812">Transmembrane</keyword>
<keyword evidence="6 15" id="KW-0418">Kinase</keyword>
<dbReference type="Gene3D" id="1.10.287.130">
    <property type="match status" value="1"/>
</dbReference>
<dbReference type="Gene3D" id="3.40.50.2300">
    <property type="match status" value="2"/>
</dbReference>
<reference evidence="15 16" key="1">
    <citation type="submission" date="2018-08" db="EMBL/GenBank/DDBJ databases">
        <title>A genome reference for cultivated species of the human gut microbiota.</title>
        <authorList>
            <person name="Zou Y."/>
            <person name="Xue W."/>
            <person name="Luo G."/>
        </authorList>
    </citation>
    <scope>NUCLEOTIDE SEQUENCE [LARGE SCALE GENOMIC DNA]</scope>
    <source>
        <strain evidence="15 16">AF32-8AC</strain>
    </source>
</reference>
<dbReference type="InterPro" id="IPR036890">
    <property type="entry name" value="HATPase_C_sf"/>
</dbReference>
<feature type="transmembrane region" description="Helical" evidence="12">
    <location>
        <begin position="24"/>
        <end position="47"/>
    </location>
</feature>
<dbReference type="FunFam" id="3.30.565.10:FF:000010">
    <property type="entry name" value="Sensor histidine kinase RcsC"/>
    <property type="match status" value="1"/>
</dbReference>
<feature type="modified residue" description="4-aspartylphosphate" evidence="10">
    <location>
        <position position="660"/>
    </location>
</feature>
<evidence type="ECO:0000256" key="2">
    <source>
        <dbReference type="ARBA" id="ARBA00006402"/>
    </source>
</evidence>
<sequence>MLRSIWRWTPLAHKNKPISDTWRWGLYLVIGVLFMAGVVFFSSWQALRATEARFCQTLDFVKSQSTSFEKHNDTVVAKALRRAAVSVHQLAQAPALDLSDPQCLNRQAELLWLTGISVLAPDGTLLCESTTNGIGYAQFGEQLKNDAVLDVFAYPQKTYLKRVLLEDGSAVDVAAHRAESKEVILLAYRYTPAEFVEGTALSIQSVLDGYSVETSGTLFIVQNNQVIASNRPELIGQNAADSPPVQEIRKAGAAETLTHTHDWNGSGCYVGMYCHGRSFDLYAYTDEKSVFRESFPLILMALAGYILLVMVLRVLRRRSVQEMEQQKKEQEKKYQAQLEEQNRKLEIALQHEGAANRAKREFLFNMSHDIRTPMNAIIGFTSLAATHIDNKEQVLDYLKKISISSHHLLSLINDVLDMSRIESGKVKIEEKAVHLPDLVHDVRSIIQPDVSAKRLSLFIDTMDVENEDIITDPLRLNQILLNILSNAIKFTPTGGTISIRIAQKNGAPKGRGCYEFRIKDNGIGMSEEFQKHIFEAFSREESSTVSGIQGTGLGMSITKNIVDMMGGTIAIESEPGKGSEFIVDLCFALSGQKVEPKQLPQLEGLRALVADDDTDTCLSVSTMLSKIGMRPEWTISGREAVIRTRYAMEQGDEFSVYIIDWLIPDMNGIEVVRQIRKVIGKSCPIIILTAYDWTDIEEEARAAGVTAFCEKPLFLSELRRVLAEPYGAEPACKPAQPDAAELKGKKLLLVEDNALNRELALEILKEAGFAVDTAEDGEIAVQKMKQAAPGQYDLILMDIQMPKMDGYEATRQIRALPDAAKADIPIFAMTANAFEEDRQSALKAGMNGHIAKPLDIPHLLQVLADVLKS</sequence>
<dbReference type="Gene3D" id="3.30.565.10">
    <property type="entry name" value="Histidine kinase-like ATPase, C-terminal domain"/>
    <property type="match status" value="1"/>
</dbReference>
<feature type="modified residue" description="4-aspartylphosphate" evidence="10">
    <location>
        <position position="798"/>
    </location>
</feature>
<dbReference type="InterPro" id="IPR003661">
    <property type="entry name" value="HisK_dim/P_dom"/>
</dbReference>
<evidence type="ECO:0000256" key="3">
    <source>
        <dbReference type="ARBA" id="ARBA00012438"/>
    </source>
</evidence>
<keyword evidence="5 10" id="KW-0597">Phosphoprotein</keyword>
<accession>A0A3E2UAQ1</accession>
<evidence type="ECO:0000259" key="14">
    <source>
        <dbReference type="PROSITE" id="PS50110"/>
    </source>
</evidence>
<dbReference type="Pfam" id="PF00512">
    <property type="entry name" value="HisKA"/>
    <property type="match status" value="1"/>
</dbReference>
<dbReference type="InterPro" id="IPR005467">
    <property type="entry name" value="His_kinase_dom"/>
</dbReference>
<dbReference type="AlphaFoldDB" id="A0A3E2UAQ1"/>
<feature type="domain" description="Histidine kinase" evidence="13">
    <location>
        <begin position="365"/>
        <end position="589"/>
    </location>
</feature>
<keyword evidence="6 15" id="KW-0808">Transferase</keyword>
<dbReference type="EMBL" id="QVER01000003">
    <property type="protein sequence ID" value="RGB92701.1"/>
    <property type="molecule type" value="Genomic_DNA"/>
</dbReference>
<dbReference type="SUPFAM" id="SSF52172">
    <property type="entry name" value="CheY-like"/>
    <property type="match status" value="2"/>
</dbReference>
<evidence type="ECO:0000256" key="6">
    <source>
        <dbReference type="ARBA" id="ARBA00022777"/>
    </source>
</evidence>
<evidence type="ECO:0000256" key="7">
    <source>
        <dbReference type="ARBA" id="ARBA00023012"/>
    </source>
</evidence>
<keyword evidence="12" id="KW-0472">Membrane</keyword>
<dbReference type="CDD" id="cd00082">
    <property type="entry name" value="HisKA"/>
    <property type="match status" value="1"/>
</dbReference>
<dbReference type="InterPro" id="IPR003594">
    <property type="entry name" value="HATPase_dom"/>
</dbReference>
<organism evidence="15 16">
    <name type="scientific">Faecalibacterium prausnitzii</name>
    <dbReference type="NCBI Taxonomy" id="853"/>
    <lineage>
        <taxon>Bacteria</taxon>
        <taxon>Bacillati</taxon>
        <taxon>Bacillota</taxon>
        <taxon>Clostridia</taxon>
        <taxon>Eubacteriales</taxon>
        <taxon>Oscillospiraceae</taxon>
        <taxon>Faecalibacterium</taxon>
    </lineage>
</organism>
<dbReference type="CDD" id="cd17546">
    <property type="entry name" value="REC_hyHK_CKI1_RcsC-like"/>
    <property type="match status" value="2"/>
</dbReference>